<name>A0A1T5GA27_9BACT</name>
<dbReference type="STRING" id="889453.SAMN03080601_01788"/>
<dbReference type="Pfam" id="PF04773">
    <property type="entry name" value="FecR"/>
    <property type="match status" value="1"/>
</dbReference>
<keyword evidence="1" id="KW-0472">Membrane</keyword>
<dbReference type="PIRSF" id="PIRSF018266">
    <property type="entry name" value="FecR"/>
    <property type="match status" value="1"/>
</dbReference>
<accession>A0A1T5GA27</accession>
<dbReference type="Gene3D" id="2.60.120.1440">
    <property type="match status" value="1"/>
</dbReference>
<dbReference type="PANTHER" id="PTHR30273:SF2">
    <property type="entry name" value="PROTEIN FECR"/>
    <property type="match status" value="1"/>
</dbReference>
<feature type="transmembrane region" description="Helical" evidence="1">
    <location>
        <begin position="82"/>
        <end position="104"/>
    </location>
</feature>
<dbReference type="InterPro" id="IPR012373">
    <property type="entry name" value="Ferrdict_sens_TM"/>
</dbReference>
<reference evidence="3 4" key="1">
    <citation type="submission" date="2017-02" db="EMBL/GenBank/DDBJ databases">
        <authorList>
            <person name="Peterson S.W."/>
        </authorList>
    </citation>
    <scope>NUCLEOTIDE SEQUENCE [LARGE SCALE GENOMIC DNA]</scope>
    <source>
        <strain evidence="3 4">DSM 24412</strain>
    </source>
</reference>
<keyword evidence="1" id="KW-1133">Transmembrane helix</keyword>
<protein>
    <submittedName>
        <fullName evidence="3">FecR family protein</fullName>
    </submittedName>
</protein>
<dbReference type="InterPro" id="IPR006860">
    <property type="entry name" value="FecR"/>
</dbReference>
<keyword evidence="4" id="KW-1185">Reference proteome</keyword>
<dbReference type="RefSeq" id="WP_079557536.1">
    <property type="nucleotide sequence ID" value="NZ_FUYV01000009.1"/>
</dbReference>
<gene>
    <name evidence="3" type="ORF">SAMN03080601_01788</name>
</gene>
<dbReference type="EMBL" id="FUYV01000009">
    <property type="protein sequence ID" value="SKC05235.1"/>
    <property type="molecule type" value="Genomic_DNA"/>
</dbReference>
<dbReference type="KEGG" id="asx:CDL62_01435"/>
<evidence type="ECO:0000313" key="4">
    <source>
        <dbReference type="Proteomes" id="UP000191055"/>
    </source>
</evidence>
<proteinExistence type="predicted"/>
<organism evidence="3 4">
    <name type="scientific">Alkalitalea saponilacus</name>
    <dbReference type="NCBI Taxonomy" id="889453"/>
    <lineage>
        <taxon>Bacteria</taxon>
        <taxon>Pseudomonadati</taxon>
        <taxon>Bacteroidota</taxon>
        <taxon>Bacteroidia</taxon>
        <taxon>Marinilabiliales</taxon>
        <taxon>Marinilabiliaceae</taxon>
        <taxon>Alkalitalea</taxon>
    </lineage>
</organism>
<evidence type="ECO:0000313" key="3">
    <source>
        <dbReference type="EMBL" id="SKC05235.1"/>
    </source>
</evidence>
<dbReference type="PANTHER" id="PTHR30273">
    <property type="entry name" value="PERIPLASMIC SIGNAL SENSOR AND SIGMA FACTOR ACTIVATOR FECR-RELATED"/>
    <property type="match status" value="1"/>
</dbReference>
<dbReference type="Gene3D" id="3.55.50.30">
    <property type="match status" value="1"/>
</dbReference>
<sequence length="318" mass="36042">MTSNINNQEELIVRYLCGDTSPEEIITIESLLENDREFIQLFNETRFVWEQAAKPCYNPEQDWQAIRRRIGFTKKKSGALSFFMRVAAVIGLVISVSAGLWVYWNVPGYGRWVVFETGASSDSIVLPDQSIVFLNRNSSLKFLNSFKPDQRTVALTGEGYFEIQQDKDRPFKVETGIVQVHVTGTAFHLDATHENGIIELNVTKGGVTIYSPTGSLDVKQGERALAGQRLIQKSLISDNNFLSWKTGLLEFDNATLYEIAKTLKDHFPEIEAFNIKDTTNIKVTTRFQKQSLHDITEELSLHFQKKFALHNGVLVISD</sequence>
<evidence type="ECO:0000256" key="1">
    <source>
        <dbReference type="SAM" id="Phobius"/>
    </source>
</evidence>
<dbReference type="GO" id="GO:0016989">
    <property type="term" value="F:sigma factor antagonist activity"/>
    <property type="evidence" value="ECO:0007669"/>
    <property type="project" value="TreeGrafter"/>
</dbReference>
<keyword evidence="1" id="KW-0812">Transmembrane</keyword>
<evidence type="ECO:0000259" key="2">
    <source>
        <dbReference type="Pfam" id="PF04773"/>
    </source>
</evidence>
<dbReference type="AlphaFoldDB" id="A0A1T5GA27"/>
<dbReference type="Proteomes" id="UP000191055">
    <property type="component" value="Unassembled WGS sequence"/>
</dbReference>
<feature type="domain" description="FecR protein" evidence="2">
    <location>
        <begin position="116"/>
        <end position="207"/>
    </location>
</feature>